<evidence type="ECO:0000256" key="2">
    <source>
        <dbReference type="ARBA" id="ARBA00022900"/>
    </source>
</evidence>
<dbReference type="SMART" id="SM00093">
    <property type="entry name" value="SERPIN"/>
    <property type="match status" value="1"/>
</dbReference>
<evidence type="ECO:0000313" key="6">
    <source>
        <dbReference type="EMBL" id="RZC39127.1"/>
    </source>
</evidence>
<dbReference type="EMBL" id="QDEB01037139">
    <property type="protein sequence ID" value="RZC39127.1"/>
    <property type="molecule type" value="Genomic_DNA"/>
</dbReference>
<feature type="region of interest" description="Disordered" evidence="4">
    <location>
        <begin position="129"/>
        <end position="203"/>
    </location>
</feature>
<dbReference type="InterPro" id="IPR042185">
    <property type="entry name" value="Serpin_sf_2"/>
</dbReference>
<dbReference type="InterPro" id="IPR000215">
    <property type="entry name" value="Serpin_fam"/>
</dbReference>
<evidence type="ECO:0000256" key="1">
    <source>
        <dbReference type="ARBA" id="ARBA00022690"/>
    </source>
</evidence>
<dbReference type="Gene3D" id="2.30.39.10">
    <property type="entry name" value="Alpha-1-antitrypsin, domain 1"/>
    <property type="match status" value="1"/>
</dbReference>
<feature type="compositionally biased region" description="Low complexity" evidence="4">
    <location>
        <begin position="274"/>
        <end position="291"/>
    </location>
</feature>
<feature type="compositionally biased region" description="Low complexity" evidence="4">
    <location>
        <begin position="163"/>
        <end position="174"/>
    </location>
</feature>
<keyword evidence="2" id="KW-0722">Serine protease inhibitor</keyword>
<dbReference type="Pfam" id="PF00079">
    <property type="entry name" value="Serpin"/>
    <property type="match status" value="1"/>
</dbReference>
<dbReference type="InterPro" id="IPR023795">
    <property type="entry name" value="Serpin_CS"/>
</dbReference>
<dbReference type="SUPFAM" id="SSF56574">
    <property type="entry name" value="Serpins"/>
    <property type="match status" value="1"/>
</dbReference>
<reference evidence="6 7" key="1">
    <citation type="submission" date="2017-03" db="EMBL/GenBank/DDBJ databases">
        <title>Genome of the blue death feigning beetle - Asbolus verrucosus.</title>
        <authorList>
            <person name="Rider S.D."/>
        </authorList>
    </citation>
    <scope>NUCLEOTIDE SEQUENCE [LARGE SCALE GENOMIC DNA]</scope>
    <source>
        <strain evidence="6">Butters</strain>
        <tissue evidence="6">Head and leg muscle</tissue>
    </source>
</reference>
<dbReference type="PROSITE" id="PS00284">
    <property type="entry name" value="SERPIN"/>
    <property type="match status" value="1"/>
</dbReference>
<name>A0A482W381_ASBVE</name>
<sequence length="627" mass="70272">MLNYSLQIHNEDNDNNIAISPYGAVSVLVALGEGLRGSALYEIQRAANIPSDISVIRIGLRDIHRHLKSYFIPEEGFLSGLTLSHDNVTLNREYEDILKFYGYDINSFNNALYPELFTTERSTAATEITTETTTNTESVSEKEGKSEMTTEITTTENERSTKSEPTTLLLSSTTEGVTVMSTSTTSLPESTTVQSTTTTQKEKSTAMNIITTTEMLTSTTEAEKSTTKTPEVITETTTLVTTARSTRETENNTVNIITTTEMLSTATEAEKSTTKTPETTTETTTLMTTARSTRETEISISTTTETTTEAEKSTTKTPETETATATSTKETESTTEISTLPTSEATENLISSTITESASTEETESSSEITSTTTFNNDSESTTFIIEDFGSNENKEASGRSTRSVVDYIIARYYDDHFLTQRPPPYHSEQELYFLVNGKHKEFNINYMTYDTVLPFYYLTHLKASALRFPLDSTKYYLLLLLPDNAEDIDKLICNLRLSTSLKYIIDNLRYTHVKAIIPSFMLKGYVILTPTFQKMGIRQVFEPRQADFSPMTDDRSVYVTNIEQAITVNIRNYVDPATMNSNRYLHQNDPVVFKADHPFLYFVIDSEIDVTLMEGKVLNPLNSRIR</sequence>
<gene>
    <name evidence="6" type="ORF">BDFB_001092</name>
</gene>
<feature type="compositionally biased region" description="Low complexity" evidence="4">
    <location>
        <begin position="315"/>
        <end position="358"/>
    </location>
</feature>
<feature type="region of interest" description="Disordered" evidence="4">
    <location>
        <begin position="263"/>
        <end position="376"/>
    </location>
</feature>
<evidence type="ECO:0000259" key="5">
    <source>
        <dbReference type="SMART" id="SM00093"/>
    </source>
</evidence>
<evidence type="ECO:0000313" key="7">
    <source>
        <dbReference type="Proteomes" id="UP000292052"/>
    </source>
</evidence>
<dbReference type="InterPro" id="IPR036186">
    <property type="entry name" value="Serpin_sf"/>
</dbReference>
<feature type="compositionally biased region" description="Low complexity" evidence="4">
    <location>
        <begin position="129"/>
        <end position="138"/>
    </location>
</feature>
<proteinExistence type="inferred from homology"/>
<feature type="domain" description="Serpin" evidence="5">
    <location>
        <begin position="2"/>
        <end position="621"/>
    </location>
</feature>
<accession>A0A482W381</accession>
<dbReference type="InterPro" id="IPR023796">
    <property type="entry name" value="Serpin_dom"/>
</dbReference>
<comment type="caution">
    <text evidence="6">The sequence shown here is derived from an EMBL/GenBank/DDBJ whole genome shotgun (WGS) entry which is preliminary data.</text>
</comment>
<feature type="compositionally biased region" description="Low complexity" evidence="4">
    <location>
        <begin position="181"/>
        <end position="199"/>
    </location>
</feature>
<dbReference type="OrthoDB" id="8179360at2759"/>
<dbReference type="GO" id="GO:0005615">
    <property type="term" value="C:extracellular space"/>
    <property type="evidence" value="ECO:0007669"/>
    <property type="project" value="InterPro"/>
</dbReference>
<feature type="compositionally biased region" description="Low complexity" evidence="4">
    <location>
        <begin position="298"/>
        <end position="307"/>
    </location>
</feature>
<dbReference type="GO" id="GO:0004867">
    <property type="term" value="F:serine-type endopeptidase inhibitor activity"/>
    <property type="evidence" value="ECO:0007669"/>
    <property type="project" value="UniProtKB-KW"/>
</dbReference>
<dbReference type="PANTHER" id="PTHR11461:SF130">
    <property type="entry name" value="SERPIN 85F"/>
    <property type="match status" value="1"/>
</dbReference>
<protein>
    <submittedName>
        <fullName evidence="6">Leukocyte elastase inhibitor</fullName>
    </submittedName>
</protein>
<dbReference type="Gene3D" id="3.30.497.10">
    <property type="entry name" value="Antithrombin, subunit I, domain 2"/>
    <property type="match status" value="2"/>
</dbReference>
<dbReference type="Proteomes" id="UP000292052">
    <property type="component" value="Unassembled WGS sequence"/>
</dbReference>
<feature type="compositionally biased region" description="Basic and acidic residues" evidence="4">
    <location>
        <begin position="139"/>
        <end position="148"/>
    </location>
</feature>
<evidence type="ECO:0000256" key="3">
    <source>
        <dbReference type="RuleBase" id="RU000411"/>
    </source>
</evidence>
<dbReference type="InterPro" id="IPR042178">
    <property type="entry name" value="Serpin_sf_1"/>
</dbReference>
<dbReference type="STRING" id="1661398.A0A482W381"/>
<evidence type="ECO:0000256" key="4">
    <source>
        <dbReference type="SAM" id="MobiDB-lite"/>
    </source>
</evidence>
<keyword evidence="7" id="KW-1185">Reference proteome</keyword>
<organism evidence="6 7">
    <name type="scientific">Asbolus verrucosus</name>
    <name type="common">Desert ironclad beetle</name>
    <dbReference type="NCBI Taxonomy" id="1661398"/>
    <lineage>
        <taxon>Eukaryota</taxon>
        <taxon>Metazoa</taxon>
        <taxon>Ecdysozoa</taxon>
        <taxon>Arthropoda</taxon>
        <taxon>Hexapoda</taxon>
        <taxon>Insecta</taxon>
        <taxon>Pterygota</taxon>
        <taxon>Neoptera</taxon>
        <taxon>Endopterygota</taxon>
        <taxon>Coleoptera</taxon>
        <taxon>Polyphaga</taxon>
        <taxon>Cucujiformia</taxon>
        <taxon>Tenebrionidae</taxon>
        <taxon>Pimeliinae</taxon>
        <taxon>Asbolus</taxon>
    </lineage>
</organism>
<comment type="similarity">
    <text evidence="3">Belongs to the serpin family.</text>
</comment>
<keyword evidence="1" id="KW-0646">Protease inhibitor</keyword>
<dbReference type="PANTHER" id="PTHR11461">
    <property type="entry name" value="SERINE PROTEASE INHIBITOR, SERPIN"/>
    <property type="match status" value="1"/>
</dbReference>
<dbReference type="AlphaFoldDB" id="A0A482W381"/>